<sequence>MPFKVSRSSPLIAIDIAPPLMPMDMVEVSVTLISAPGTSLSNVLISSLTSLTLLSLSARSVSITIMLPAFEPLDMLIIPPLPAEVNTVFTSGISLIISFISLKVSST</sequence>
<dbReference type="AlphaFoldDB" id="A0A645BNH4"/>
<protein>
    <submittedName>
        <fullName evidence="1">Uncharacterized protein</fullName>
    </submittedName>
</protein>
<reference evidence="1" key="1">
    <citation type="submission" date="2019-08" db="EMBL/GenBank/DDBJ databases">
        <authorList>
            <person name="Kucharzyk K."/>
            <person name="Murdoch R.W."/>
            <person name="Higgins S."/>
            <person name="Loffler F."/>
        </authorList>
    </citation>
    <scope>NUCLEOTIDE SEQUENCE</scope>
</reference>
<organism evidence="1">
    <name type="scientific">bioreactor metagenome</name>
    <dbReference type="NCBI Taxonomy" id="1076179"/>
    <lineage>
        <taxon>unclassified sequences</taxon>
        <taxon>metagenomes</taxon>
        <taxon>ecological metagenomes</taxon>
    </lineage>
</organism>
<gene>
    <name evidence="1" type="ORF">SDC9_113633</name>
</gene>
<comment type="caution">
    <text evidence="1">The sequence shown here is derived from an EMBL/GenBank/DDBJ whole genome shotgun (WGS) entry which is preliminary data.</text>
</comment>
<proteinExistence type="predicted"/>
<evidence type="ECO:0000313" key="1">
    <source>
        <dbReference type="EMBL" id="MPM66722.1"/>
    </source>
</evidence>
<name>A0A645BNH4_9ZZZZ</name>
<dbReference type="EMBL" id="VSSQ01021258">
    <property type="protein sequence ID" value="MPM66722.1"/>
    <property type="molecule type" value="Genomic_DNA"/>
</dbReference>
<accession>A0A645BNH4</accession>